<dbReference type="Gene3D" id="3.30.2390.20">
    <property type="entry name" value="Type VII secretion system EccB, repeat 1 domain"/>
    <property type="match status" value="1"/>
</dbReference>
<dbReference type="STRING" id="1123357.SAMN02745244_00962"/>
<keyword evidence="1" id="KW-0472">Membrane</keyword>
<dbReference type="OrthoDB" id="3847604at2"/>
<name>A0A1M6DLB9_9ACTN</name>
<gene>
    <name evidence="2" type="ORF">SAMN02745244_00962</name>
</gene>
<keyword evidence="1" id="KW-0812">Transmembrane</keyword>
<dbReference type="RefSeq" id="WP_073186409.1">
    <property type="nucleotide sequence ID" value="NZ_FQZG01000013.1"/>
</dbReference>
<proteinExistence type="predicted"/>
<reference evidence="3" key="1">
    <citation type="submission" date="2016-11" db="EMBL/GenBank/DDBJ databases">
        <authorList>
            <person name="Varghese N."/>
            <person name="Submissions S."/>
        </authorList>
    </citation>
    <scope>NUCLEOTIDE SEQUENCE [LARGE SCALE GENOMIC DNA]</scope>
    <source>
        <strain evidence="3">DSM 12906</strain>
    </source>
</reference>
<evidence type="ECO:0000256" key="1">
    <source>
        <dbReference type="SAM" id="Phobius"/>
    </source>
</evidence>
<dbReference type="NCBIfam" id="TIGR03919">
    <property type="entry name" value="T7SS_EccB"/>
    <property type="match status" value="1"/>
</dbReference>
<dbReference type="PANTHER" id="PTHR40765">
    <property type="entry name" value="ESX-2 SECRETION SYSTEM ATPASE ECCB2"/>
    <property type="match status" value="1"/>
</dbReference>
<dbReference type="AlphaFoldDB" id="A0A1M6DLB9"/>
<dbReference type="EMBL" id="FQZG01000013">
    <property type="protein sequence ID" value="SHI74104.1"/>
    <property type="molecule type" value="Genomic_DNA"/>
</dbReference>
<keyword evidence="1" id="KW-1133">Transmembrane helix</keyword>
<dbReference type="Proteomes" id="UP000184512">
    <property type="component" value="Unassembled WGS sequence"/>
</dbReference>
<dbReference type="GO" id="GO:0005576">
    <property type="term" value="C:extracellular region"/>
    <property type="evidence" value="ECO:0007669"/>
    <property type="project" value="TreeGrafter"/>
</dbReference>
<sequence>MATRKDLLKAQSFTSRRMIAAFVDRDPDDPTPPLRRVGTATFVSVLLGVVLLAGTTLLGLFRGGTSDDSWKTQQNAVIADADSGALFVYLDDKLFPMADVASARLKAAGPDAKEEPRVIEVKTAALQGVPQQPEFGIPGAPRQLPAATDLHDAPLRLCSSAPVRQNQRYLTLEFESTAASYDNFAIVAEHSNGSQYLVFGGKTHRLYSSTGGASSLVGDLQVFTPGDGWITALPAGDPIDPQPVDAYGSYGSERLTVGQMAVVEGDGNDRFYIQLAGGLSRIPYMEMRAIQQANNDDRQPVHLSEVEATNLQHPERQTFGSSDVPPDKPVAPPGAFNADKVSVCATFSADSPERATLAVDQATPEIPANAPAPEGQQVQLVDLPPLGGALLRNAKTVTEDSATTLLLNGKAYSIPSVSARNALGYGTVRPIAVTAGLLNLLPPGLTDAGSALSEEKIVATGN</sequence>
<dbReference type="InterPro" id="IPR007795">
    <property type="entry name" value="T7SS_EccB"/>
</dbReference>
<keyword evidence="3" id="KW-1185">Reference proteome</keyword>
<dbReference type="Pfam" id="PF05108">
    <property type="entry name" value="T7SS_ESX1_EccB"/>
    <property type="match status" value="1"/>
</dbReference>
<evidence type="ECO:0000313" key="2">
    <source>
        <dbReference type="EMBL" id="SHI74104.1"/>
    </source>
</evidence>
<feature type="transmembrane region" description="Helical" evidence="1">
    <location>
        <begin position="40"/>
        <end position="61"/>
    </location>
</feature>
<accession>A0A1M6DLB9</accession>
<organism evidence="2 3">
    <name type="scientific">Tessaracoccus bendigoensis DSM 12906</name>
    <dbReference type="NCBI Taxonomy" id="1123357"/>
    <lineage>
        <taxon>Bacteria</taxon>
        <taxon>Bacillati</taxon>
        <taxon>Actinomycetota</taxon>
        <taxon>Actinomycetes</taxon>
        <taxon>Propionibacteriales</taxon>
        <taxon>Propionibacteriaceae</taxon>
        <taxon>Tessaracoccus</taxon>
    </lineage>
</organism>
<dbReference type="InterPro" id="IPR044857">
    <property type="entry name" value="T7SS_EccB_R1"/>
</dbReference>
<protein>
    <submittedName>
        <fullName evidence="2">Type VII secretion protein EccB</fullName>
    </submittedName>
</protein>
<dbReference type="PANTHER" id="PTHR40765:SF2">
    <property type="entry name" value="ESX-2 SECRETION SYSTEM ATPASE ECCB2"/>
    <property type="match status" value="1"/>
</dbReference>
<evidence type="ECO:0000313" key="3">
    <source>
        <dbReference type="Proteomes" id="UP000184512"/>
    </source>
</evidence>